<dbReference type="GO" id="GO:0003700">
    <property type="term" value="F:DNA-binding transcription factor activity"/>
    <property type="evidence" value="ECO:0007669"/>
    <property type="project" value="InterPro"/>
</dbReference>
<keyword evidence="7" id="KW-1185">Reference proteome</keyword>
<dbReference type="PRINTS" id="PR00039">
    <property type="entry name" value="HTHLYSR"/>
</dbReference>
<dbReference type="AlphaFoldDB" id="A0A564SRH6"/>
<dbReference type="Pfam" id="PF03466">
    <property type="entry name" value="LysR_substrate"/>
    <property type="match status" value="1"/>
</dbReference>
<evidence type="ECO:0000256" key="1">
    <source>
        <dbReference type="ARBA" id="ARBA00009437"/>
    </source>
</evidence>
<dbReference type="SUPFAM" id="SSF46785">
    <property type="entry name" value="Winged helix' DNA-binding domain"/>
    <property type="match status" value="1"/>
</dbReference>
<dbReference type="GO" id="GO:0000976">
    <property type="term" value="F:transcription cis-regulatory region binding"/>
    <property type="evidence" value="ECO:0007669"/>
    <property type="project" value="TreeGrafter"/>
</dbReference>
<dbReference type="Gene3D" id="3.40.190.10">
    <property type="entry name" value="Periplasmic binding protein-like II"/>
    <property type="match status" value="2"/>
</dbReference>
<sequence>MEITYDYYRIFYYVAMYKSFSKAAKVLMSNQPNITHFMNNLENQLGCKLFVRSNRGVTLTAEGEKLYQHVSVAYQHLHAAEAELAMERSMESGSITISASEIALHLLLLPILGRFHKQYPGVRLRLLNHSTPEAVESVKNGLADFAVVTTPLQAKKPLKSTSLMSFKEIAVGDHSFQGKEKPIRLKDLIENPLISLGQGSTTYEFYAKIFLENDLVLSPDTEVETIDQVLPLIMNGLGIGFLPELFVRPVIEEGKVCQIPLKENIPEREICLVENHTFPPSIAAEMFKKMLVLK</sequence>
<dbReference type="InterPro" id="IPR036388">
    <property type="entry name" value="WH-like_DNA-bd_sf"/>
</dbReference>
<reference evidence="6 7" key="1">
    <citation type="submission" date="2019-07" db="EMBL/GenBank/DDBJ databases">
        <authorList>
            <person name="Hibberd C M."/>
            <person name="Gehrig L. J."/>
            <person name="Chang H.-W."/>
            <person name="Venkatesh S."/>
        </authorList>
    </citation>
    <scope>NUCLEOTIDE SEQUENCE [LARGE SCALE GENOMIC DNA]</scope>
    <source>
        <strain evidence="6">Ruminococcus_torques_SSTS_Bg7063</strain>
    </source>
</reference>
<evidence type="ECO:0000259" key="5">
    <source>
        <dbReference type="PROSITE" id="PS50931"/>
    </source>
</evidence>
<dbReference type="PROSITE" id="PS50931">
    <property type="entry name" value="HTH_LYSR"/>
    <property type="match status" value="1"/>
</dbReference>
<keyword evidence="3" id="KW-0238">DNA-binding</keyword>
<gene>
    <name evidence="6" type="primary">cysL_2</name>
    <name evidence="6" type="ORF">RTSSTS7063_00554</name>
</gene>
<dbReference type="PANTHER" id="PTHR30126">
    <property type="entry name" value="HTH-TYPE TRANSCRIPTIONAL REGULATOR"/>
    <property type="match status" value="1"/>
</dbReference>
<accession>A0A564SRH6</accession>
<dbReference type="Pfam" id="PF00126">
    <property type="entry name" value="HTH_1"/>
    <property type="match status" value="1"/>
</dbReference>
<evidence type="ECO:0000256" key="2">
    <source>
        <dbReference type="ARBA" id="ARBA00023015"/>
    </source>
</evidence>
<name>A0A564SRH6_9FIRM</name>
<organism evidence="6 7">
    <name type="scientific">[Ruminococcus] torques</name>
    <dbReference type="NCBI Taxonomy" id="33039"/>
    <lineage>
        <taxon>Bacteria</taxon>
        <taxon>Bacillati</taxon>
        <taxon>Bacillota</taxon>
        <taxon>Clostridia</taxon>
        <taxon>Lachnospirales</taxon>
        <taxon>Lachnospiraceae</taxon>
        <taxon>Mediterraneibacter</taxon>
    </lineage>
</organism>
<proteinExistence type="inferred from homology"/>
<dbReference type="InterPro" id="IPR036390">
    <property type="entry name" value="WH_DNA-bd_sf"/>
</dbReference>
<comment type="similarity">
    <text evidence="1">Belongs to the LysR transcriptional regulatory family.</text>
</comment>
<dbReference type="RefSeq" id="WP_144366467.1">
    <property type="nucleotide sequence ID" value="NZ_CABHNA010000032.1"/>
</dbReference>
<dbReference type="EMBL" id="CABHNA010000032">
    <property type="protein sequence ID" value="VUW97552.1"/>
    <property type="molecule type" value="Genomic_DNA"/>
</dbReference>
<protein>
    <submittedName>
        <fullName evidence="6">HTH-type transcriptional regulator CysL</fullName>
    </submittedName>
</protein>
<dbReference type="Gene3D" id="1.10.10.10">
    <property type="entry name" value="Winged helix-like DNA-binding domain superfamily/Winged helix DNA-binding domain"/>
    <property type="match status" value="1"/>
</dbReference>
<keyword evidence="2" id="KW-0805">Transcription regulation</keyword>
<feature type="domain" description="HTH lysR-type" evidence="5">
    <location>
        <begin position="9"/>
        <end position="60"/>
    </location>
</feature>
<evidence type="ECO:0000256" key="4">
    <source>
        <dbReference type="ARBA" id="ARBA00023163"/>
    </source>
</evidence>
<dbReference type="InterPro" id="IPR000847">
    <property type="entry name" value="LysR_HTH_N"/>
</dbReference>
<dbReference type="CDD" id="cd05466">
    <property type="entry name" value="PBP2_LTTR_substrate"/>
    <property type="match status" value="1"/>
</dbReference>
<evidence type="ECO:0000256" key="3">
    <source>
        <dbReference type="ARBA" id="ARBA00023125"/>
    </source>
</evidence>
<dbReference type="PANTHER" id="PTHR30126:SF64">
    <property type="entry name" value="HTH-TYPE TRANSCRIPTIONAL REGULATOR CITR"/>
    <property type="match status" value="1"/>
</dbReference>
<dbReference type="SUPFAM" id="SSF53850">
    <property type="entry name" value="Periplasmic binding protein-like II"/>
    <property type="match status" value="1"/>
</dbReference>
<evidence type="ECO:0000313" key="6">
    <source>
        <dbReference type="EMBL" id="VUW97552.1"/>
    </source>
</evidence>
<keyword evidence="4" id="KW-0804">Transcription</keyword>
<evidence type="ECO:0000313" key="7">
    <source>
        <dbReference type="Proteomes" id="UP000363661"/>
    </source>
</evidence>
<dbReference type="Proteomes" id="UP000363661">
    <property type="component" value="Unassembled WGS sequence"/>
</dbReference>
<dbReference type="InterPro" id="IPR005119">
    <property type="entry name" value="LysR_subst-bd"/>
</dbReference>